<dbReference type="GO" id="GO:0030170">
    <property type="term" value="F:pyridoxal phosphate binding"/>
    <property type="evidence" value="ECO:0007669"/>
    <property type="project" value="InterPro"/>
</dbReference>
<dbReference type="InterPro" id="IPR015422">
    <property type="entry name" value="PyrdxlP-dep_Trfase_small"/>
</dbReference>
<dbReference type="AlphaFoldDB" id="A0A0M3DD89"/>
<protein>
    <submittedName>
        <fullName evidence="8">Glutamate decarboxylase</fullName>
    </submittedName>
</protein>
<dbReference type="EMBL" id="LBBT01000190">
    <property type="protein sequence ID" value="KKY01388.1"/>
    <property type="molecule type" value="Genomic_DNA"/>
</dbReference>
<dbReference type="InterPro" id="IPR002129">
    <property type="entry name" value="PyrdxlP-dep_de-COase"/>
</dbReference>
<keyword evidence="5 7" id="KW-0456">Lyase</keyword>
<dbReference type="Gene3D" id="3.90.1150.170">
    <property type="match status" value="1"/>
</dbReference>
<sequence length="475" mass="53352">MNNLELKNSLNYFIDQYFKGLESLESNEVVKVADSNQINKLRNINIPSQGRQVQEVMEEMIKEVYEYGARVNHPRFFGFIPGPADLNSWIGDVMSSAYNLHAGCWMTTSAASFIEKTLIKWLSEKAGYNTEQSSGLFVSGGSMANLTAMVAARDNKLSFDKLHLGTAYVSDQTHSSIKKALKISGISPKNIRKIPSDSNYRMKIDELEKAIRNDITNGLHPFVVIASAGTTNTGSIDPIPEISDICSEYGLWMHVDGAYGASILLSENYNHLLKGIENADSLSWDAHKWLFQTYSCAMVLVKDKNDLAKSFSENPEYLRDLDINDDEINYGNIGIELTRPTRGLKLWFTLQTLGTSEMSRRIEYGIHLAEYIKNTLLGFENWEIISDPKLAIINFRYAPSGMSEQDIDTLNNNISHLALQENYAGIFTTVLNGKVVLRMCAINHETTENDIKQTISKLDEFAKHLLTHNFSLSAV</sequence>
<accession>A0A0M3DD89</accession>
<keyword evidence="4 6" id="KW-0663">Pyridoxal phosphate</keyword>
<dbReference type="Gene3D" id="3.40.640.10">
    <property type="entry name" value="Type I PLP-dependent aspartate aminotransferase-like (Major domain)"/>
    <property type="match status" value="1"/>
</dbReference>
<keyword evidence="3" id="KW-0210">Decarboxylase</keyword>
<dbReference type="PANTHER" id="PTHR11999:SF70">
    <property type="entry name" value="MIP05841P"/>
    <property type="match status" value="1"/>
</dbReference>
<evidence type="ECO:0000256" key="7">
    <source>
        <dbReference type="RuleBase" id="RU000382"/>
    </source>
</evidence>
<name>A0A0M3DD89_9FIRM</name>
<dbReference type="GO" id="GO:0006520">
    <property type="term" value="P:amino acid metabolic process"/>
    <property type="evidence" value="ECO:0007669"/>
    <property type="project" value="InterPro"/>
</dbReference>
<dbReference type="GO" id="GO:0019752">
    <property type="term" value="P:carboxylic acid metabolic process"/>
    <property type="evidence" value="ECO:0007669"/>
    <property type="project" value="InterPro"/>
</dbReference>
<gene>
    <name evidence="9" type="ORF">VN21_08995</name>
    <name evidence="8" type="ORF">VN21_15285</name>
</gene>
<evidence type="ECO:0000313" key="10">
    <source>
        <dbReference type="Proteomes" id="UP000034407"/>
    </source>
</evidence>
<comment type="caution">
    <text evidence="8">The sequence shown here is derived from an EMBL/GenBank/DDBJ whole genome shotgun (WGS) entry which is preliminary data.</text>
</comment>
<dbReference type="SUPFAM" id="SSF53383">
    <property type="entry name" value="PLP-dependent transferases"/>
    <property type="match status" value="1"/>
</dbReference>
<dbReference type="InterPro" id="IPR015424">
    <property type="entry name" value="PyrdxlP-dep_Trfase"/>
</dbReference>
<evidence type="ECO:0000313" key="9">
    <source>
        <dbReference type="EMBL" id="KKY01388.1"/>
    </source>
</evidence>
<organism evidence="8 10">
    <name type="scientific">Paraclostridium benzoelyticum</name>
    <dbReference type="NCBI Taxonomy" id="1629550"/>
    <lineage>
        <taxon>Bacteria</taxon>
        <taxon>Bacillati</taxon>
        <taxon>Bacillota</taxon>
        <taxon>Clostridia</taxon>
        <taxon>Peptostreptococcales</taxon>
        <taxon>Peptostreptococcaceae</taxon>
        <taxon>Paraclostridium</taxon>
    </lineage>
</organism>
<dbReference type="PRINTS" id="PR00800">
    <property type="entry name" value="YHDCRBOXLASE"/>
</dbReference>
<dbReference type="Pfam" id="PF00282">
    <property type="entry name" value="Pyridoxal_deC"/>
    <property type="match status" value="1"/>
</dbReference>
<reference evidence="8 10" key="1">
    <citation type="submission" date="2015-04" db="EMBL/GenBank/DDBJ databases">
        <title>Microcin producing Clostridium sp. JC272T.</title>
        <authorList>
            <person name="Jyothsna T."/>
            <person name="Sasikala C."/>
            <person name="Ramana C."/>
        </authorList>
    </citation>
    <scope>NUCLEOTIDE SEQUENCE [LARGE SCALE GENOMIC DNA]</scope>
    <source>
        <strain evidence="8 10">JC272</strain>
    </source>
</reference>
<dbReference type="OrthoDB" id="9803665at2"/>
<comment type="cofactor">
    <cofactor evidence="1 6 7">
        <name>pyridoxal 5'-phosphate</name>
        <dbReference type="ChEBI" id="CHEBI:597326"/>
    </cofactor>
</comment>
<evidence type="ECO:0000256" key="5">
    <source>
        <dbReference type="ARBA" id="ARBA00023239"/>
    </source>
</evidence>
<proteinExistence type="inferred from homology"/>
<dbReference type="RefSeq" id="WP_046822959.1">
    <property type="nucleotide sequence ID" value="NZ_LBBT01000190.1"/>
</dbReference>
<dbReference type="PANTHER" id="PTHR11999">
    <property type="entry name" value="GROUP II PYRIDOXAL-5-PHOSPHATE DECARBOXYLASE"/>
    <property type="match status" value="1"/>
</dbReference>
<dbReference type="Gene3D" id="3.90.1150.10">
    <property type="entry name" value="Aspartate Aminotransferase, domain 1"/>
    <property type="match status" value="1"/>
</dbReference>
<feature type="modified residue" description="N6-(pyridoxal phosphate)lysine" evidence="6">
    <location>
        <position position="288"/>
    </location>
</feature>
<comment type="similarity">
    <text evidence="2 7">Belongs to the group II decarboxylase family.</text>
</comment>
<keyword evidence="10" id="KW-1185">Reference proteome</keyword>
<dbReference type="PROSITE" id="PS00392">
    <property type="entry name" value="DDC_GAD_HDC_YDC"/>
    <property type="match status" value="1"/>
</dbReference>
<dbReference type="EMBL" id="LBBT01000309">
    <property type="protein sequence ID" value="KKY00253.1"/>
    <property type="molecule type" value="Genomic_DNA"/>
</dbReference>
<evidence type="ECO:0000256" key="3">
    <source>
        <dbReference type="ARBA" id="ARBA00022793"/>
    </source>
</evidence>
<dbReference type="GO" id="GO:0004058">
    <property type="term" value="F:aromatic-L-amino-acid decarboxylase activity"/>
    <property type="evidence" value="ECO:0007669"/>
    <property type="project" value="UniProtKB-ARBA"/>
</dbReference>
<evidence type="ECO:0000256" key="6">
    <source>
        <dbReference type="PIRSR" id="PIRSR602129-50"/>
    </source>
</evidence>
<dbReference type="InterPro" id="IPR021115">
    <property type="entry name" value="Pyridoxal-P_BS"/>
</dbReference>
<evidence type="ECO:0000313" key="8">
    <source>
        <dbReference type="EMBL" id="KKY00253.1"/>
    </source>
</evidence>
<dbReference type="Proteomes" id="UP000034407">
    <property type="component" value="Unassembled WGS sequence"/>
</dbReference>
<evidence type="ECO:0000256" key="1">
    <source>
        <dbReference type="ARBA" id="ARBA00001933"/>
    </source>
</evidence>
<dbReference type="PATRIC" id="fig|1629550.3.peg.1242"/>
<evidence type="ECO:0000256" key="2">
    <source>
        <dbReference type="ARBA" id="ARBA00009533"/>
    </source>
</evidence>
<evidence type="ECO:0000256" key="4">
    <source>
        <dbReference type="ARBA" id="ARBA00022898"/>
    </source>
</evidence>
<dbReference type="InterPro" id="IPR015421">
    <property type="entry name" value="PyrdxlP-dep_Trfase_major"/>
</dbReference>
<dbReference type="InterPro" id="IPR010977">
    <property type="entry name" value="Aromatic_deC"/>
</dbReference>